<comment type="caution">
    <text evidence="3">The sequence shown here is derived from an EMBL/GenBank/DDBJ whole genome shotgun (WGS) entry which is preliminary data.</text>
</comment>
<organism evidence="3 4">
    <name type="scientific">Paraburkholderia solitsugae</name>
    <dbReference type="NCBI Taxonomy" id="2675748"/>
    <lineage>
        <taxon>Bacteria</taxon>
        <taxon>Pseudomonadati</taxon>
        <taxon>Pseudomonadota</taxon>
        <taxon>Betaproteobacteria</taxon>
        <taxon>Burkholderiales</taxon>
        <taxon>Burkholderiaceae</taxon>
        <taxon>Paraburkholderia</taxon>
    </lineage>
</organism>
<keyword evidence="4" id="KW-1185">Reference proteome</keyword>
<dbReference type="Proteomes" id="UP000652198">
    <property type="component" value="Unassembled WGS sequence"/>
</dbReference>
<evidence type="ECO:0000259" key="2">
    <source>
        <dbReference type="Pfam" id="PF13579"/>
    </source>
</evidence>
<dbReference type="EMBL" id="WOEY01000015">
    <property type="protein sequence ID" value="NPT40349.1"/>
    <property type="molecule type" value="Genomic_DNA"/>
</dbReference>
<dbReference type="PANTHER" id="PTHR45947">
    <property type="entry name" value="SULFOQUINOVOSYL TRANSFERASE SQD2"/>
    <property type="match status" value="1"/>
</dbReference>
<feature type="compositionally biased region" description="Polar residues" evidence="1">
    <location>
        <begin position="413"/>
        <end position="424"/>
    </location>
</feature>
<dbReference type="Pfam" id="PF13579">
    <property type="entry name" value="Glyco_trans_4_4"/>
    <property type="match status" value="1"/>
</dbReference>
<evidence type="ECO:0000313" key="3">
    <source>
        <dbReference type="EMBL" id="NPT40349.1"/>
    </source>
</evidence>
<dbReference type="InterPro" id="IPR050194">
    <property type="entry name" value="Glycosyltransferase_grp1"/>
</dbReference>
<feature type="compositionally biased region" description="Basic and acidic residues" evidence="1">
    <location>
        <begin position="427"/>
        <end position="447"/>
    </location>
</feature>
<feature type="domain" description="Glycosyltransferase subfamily 4-like N-terminal" evidence="2">
    <location>
        <begin position="15"/>
        <end position="202"/>
    </location>
</feature>
<dbReference type="RefSeq" id="WP_172308978.1">
    <property type="nucleotide sequence ID" value="NZ_WOEY01000015.1"/>
</dbReference>
<dbReference type="InterPro" id="IPR028098">
    <property type="entry name" value="Glyco_trans_4-like_N"/>
</dbReference>
<accession>A0ABX2BIA2</accession>
<feature type="region of interest" description="Disordered" evidence="1">
    <location>
        <begin position="412"/>
        <end position="447"/>
    </location>
</feature>
<reference evidence="3 4" key="1">
    <citation type="submission" date="2019-11" db="EMBL/GenBank/DDBJ databases">
        <title>Metabolism of dissolved organic matter in forest soils.</title>
        <authorList>
            <person name="Cyle K.T."/>
            <person name="Wilhelm R.C."/>
            <person name="Martinez C.E."/>
        </authorList>
    </citation>
    <scope>NUCLEOTIDE SEQUENCE [LARGE SCALE GENOMIC DNA]</scope>
    <source>
        <strain evidence="3 4">1N</strain>
    </source>
</reference>
<dbReference type="Pfam" id="PF13692">
    <property type="entry name" value="Glyco_trans_1_4"/>
    <property type="match status" value="1"/>
</dbReference>
<dbReference type="SUPFAM" id="SSF53756">
    <property type="entry name" value="UDP-Glycosyltransferase/glycogen phosphorylase"/>
    <property type="match status" value="1"/>
</dbReference>
<proteinExistence type="predicted"/>
<dbReference type="PANTHER" id="PTHR45947:SF3">
    <property type="entry name" value="SULFOQUINOVOSYL TRANSFERASE SQD2"/>
    <property type="match status" value="1"/>
</dbReference>
<dbReference type="Gene3D" id="3.40.50.2000">
    <property type="entry name" value="Glycogen Phosphorylase B"/>
    <property type="match status" value="2"/>
</dbReference>
<dbReference type="NCBIfam" id="NF007640">
    <property type="entry name" value="PRK10307.1"/>
    <property type="match status" value="1"/>
</dbReference>
<evidence type="ECO:0000256" key="1">
    <source>
        <dbReference type="SAM" id="MobiDB-lite"/>
    </source>
</evidence>
<sequence>MKILLYGINYAPELTGIGKYSSEMAESLRALGHDVRVVCAPPYYPEWRVAKSYSAWRYTGEWLSGIRVWRAPLWIPARPRGAVRLLHLVSFAVASAPIMLMQALWRPDVVLTIAPSLLNAPVAWLLARLTFCKALLHVQDFEVDAAFQLGLLKGKRLKRAALSIERFMMRRFDLVSTISGRMVEHASSKGLDRAKVFCFPNWVDTKAVSPIDRPSEFRALWNISQSATVVLYSGNMGAKQGIEVLAEAASALSGRQDIVFVFCGDGPSRAPLEMRCAGLPNVKFVPLQPVDRLNELLNLADIHVLPQRADAADLVMPSKLTGMLASGRATIAMANEGTELFEVVSPRGVVVPPEDMEPLVQAIKTLADDPRRRAHLGATAREYAEAKLSRQMVLGEFEENLRRLCEGDKSCETNEPQDLSTIVSPSKGHDSQRFNADKQKTDCHNTA</sequence>
<evidence type="ECO:0000313" key="4">
    <source>
        <dbReference type="Proteomes" id="UP000652198"/>
    </source>
</evidence>
<gene>
    <name evidence="3" type="ORF">GNZ12_03270</name>
</gene>
<name>A0ABX2BIA2_9BURK</name>
<protein>
    <submittedName>
        <fullName evidence="3">WcaI family glycosyltransferase</fullName>
    </submittedName>
</protein>
<dbReference type="CDD" id="cd03794">
    <property type="entry name" value="GT4_WbuB-like"/>
    <property type="match status" value="1"/>
</dbReference>